<feature type="non-terminal residue" evidence="1">
    <location>
        <position position="1"/>
    </location>
</feature>
<accession>A0A3B1CKP6</accession>
<dbReference type="AlphaFoldDB" id="A0A3B1CKP6"/>
<evidence type="ECO:0000313" key="1">
    <source>
        <dbReference type="EMBL" id="VAX19445.1"/>
    </source>
</evidence>
<dbReference type="EMBL" id="UOGB01000148">
    <property type="protein sequence ID" value="VAX19445.1"/>
    <property type="molecule type" value="Genomic_DNA"/>
</dbReference>
<protein>
    <submittedName>
        <fullName evidence="1">Uncharacterized protein</fullName>
    </submittedName>
</protein>
<sequence>ARHWALCSQLMFSTGGRLPVVCINKHQDQFDFWDDEKKLIGKNAIIITDLRFDESPETLYKFDMVEKIMEIPVERGGSIVRKFTIWTGEDFGGSK</sequence>
<reference evidence="1" key="1">
    <citation type="submission" date="2018-06" db="EMBL/GenBank/DDBJ databases">
        <authorList>
            <person name="Zhirakovskaya E."/>
        </authorList>
    </citation>
    <scope>NUCLEOTIDE SEQUENCE</scope>
</reference>
<name>A0A3B1CKP6_9ZZZZ</name>
<proteinExistence type="predicted"/>
<organism evidence="1">
    <name type="scientific">hydrothermal vent metagenome</name>
    <dbReference type="NCBI Taxonomy" id="652676"/>
    <lineage>
        <taxon>unclassified sequences</taxon>
        <taxon>metagenomes</taxon>
        <taxon>ecological metagenomes</taxon>
    </lineage>
</organism>
<gene>
    <name evidence="1" type="ORF">MNBD_NITROSPINAE03-1895</name>
</gene>